<evidence type="ECO:0000256" key="7">
    <source>
        <dbReference type="ARBA" id="ARBA00039386"/>
    </source>
</evidence>
<reference evidence="11" key="1">
    <citation type="journal article" date="2019" name="Int. J. Syst. Evol. Microbiol.">
        <title>The Global Catalogue of Microorganisms (GCM) 10K type strain sequencing project: providing services to taxonomists for standard genome sequencing and annotation.</title>
        <authorList>
            <consortium name="The Broad Institute Genomics Platform"/>
            <consortium name="The Broad Institute Genome Sequencing Center for Infectious Disease"/>
            <person name="Wu L."/>
            <person name="Ma J."/>
        </authorList>
    </citation>
    <scope>NUCLEOTIDE SEQUENCE [LARGE SCALE GENOMIC DNA]</scope>
    <source>
        <strain evidence="11">CCUG 62945</strain>
    </source>
</reference>
<evidence type="ECO:0000313" key="10">
    <source>
        <dbReference type="EMBL" id="MFC7421559.1"/>
    </source>
</evidence>
<evidence type="ECO:0000256" key="4">
    <source>
        <dbReference type="ARBA" id="ARBA00022982"/>
    </source>
</evidence>
<keyword evidence="3" id="KW-0479">Metal-binding</keyword>
<dbReference type="Pfam" id="PF04324">
    <property type="entry name" value="Fer2_BFD"/>
    <property type="match status" value="1"/>
</dbReference>
<dbReference type="PANTHER" id="PTHR37424:SF1">
    <property type="entry name" value="BACTERIOFERRITIN-ASSOCIATED FERREDOXIN"/>
    <property type="match status" value="1"/>
</dbReference>
<evidence type="ECO:0000256" key="1">
    <source>
        <dbReference type="ARBA" id="ARBA00022448"/>
    </source>
</evidence>
<dbReference type="RefSeq" id="WP_380189102.1">
    <property type="nucleotide sequence ID" value="NZ_JBHTBQ010000035.1"/>
</dbReference>
<keyword evidence="11" id="KW-1185">Reference proteome</keyword>
<comment type="similarity">
    <text evidence="8">Belongs to the Bfd family.</text>
</comment>
<evidence type="ECO:0000256" key="8">
    <source>
        <dbReference type="ARBA" id="ARBA00046332"/>
    </source>
</evidence>
<dbReference type="InterPro" id="IPR052371">
    <property type="entry name" value="BFD-associated_ferredoxin"/>
</dbReference>
<evidence type="ECO:0000259" key="9">
    <source>
        <dbReference type="Pfam" id="PF04324"/>
    </source>
</evidence>
<name>A0ABW2R2T1_9NEIS</name>
<dbReference type="CDD" id="cd19945">
    <property type="entry name" value="Fer2_BFD"/>
    <property type="match status" value="1"/>
</dbReference>
<dbReference type="InterPro" id="IPR041854">
    <property type="entry name" value="BFD-like_2Fe2S-bd_dom_sf"/>
</dbReference>
<dbReference type="PANTHER" id="PTHR37424">
    <property type="entry name" value="BACTERIOFERRITIN-ASSOCIATED FERREDOXIN"/>
    <property type="match status" value="1"/>
</dbReference>
<keyword evidence="1" id="KW-0813">Transport</keyword>
<evidence type="ECO:0000256" key="3">
    <source>
        <dbReference type="ARBA" id="ARBA00022723"/>
    </source>
</evidence>
<accession>A0ABW2R2T1</accession>
<keyword evidence="4" id="KW-0249">Electron transport</keyword>
<feature type="domain" description="BFD-like [2Fe-2S]-binding" evidence="9">
    <location>
        <begin position="26"/>
        <end position="74"/>
    </location>
</feature>
<keyword evidence="2" id="KW-0001">2Fe-2S</keyword>
<sequence>MLFITWQVAILEYNENSYQSEKPAMYVCICNSVTDKAIHKAVAGGVRTFAELQEQTAVSTCCGQCTSCAKQVMADALSAQPVPQAIRWMPQRMVSA</sequence>
<evidence type="ECO:0000256" key="6">
    <source>
        <dbReference type="ARBA" id="ARBA00023014"/>
    </source>
</evidence>
<evidence type="ECO:0000256" key="5">
    <source>
        <dbReference type="ARBA" id="ARBA00023004"/>
    </source>
</evidence>
<protein>
    <recommendedName>
        <fullName evidence="7">Bacterioferritin-associated ferredoxin</fullName>
    </recommendedName>
</protein>
<dbReference type="EMBL" id="JBHTBQ010000035">
    <property type="protein sequence ID" value="MFC7421559.1"/>
    <property type="molecule type" value="Genomic_DNA"/>
</dbReference>
<dbReference type="Gene3D" id="1.10.10.1100">
    <property type="entry name" value="BFD-like [2Fe-2S]-binding domain"/>
    <property type="match status" value="1"/>
</dbReference>
<dbReference type="InterPro" id="IPR007419">
    <property type="entry name" value="BFD-like_2Fe2S-bd_dom"/>
</dbReference>
<evidence type="ECO:0000313" key="11">
    <source>
        <dbReference type="Proteomes" id="UP001596473"/>
    </source>
</evidence>
<keyword evidence="6" id="KW-0411">Iron-sulfur</keyword>
<keyword evidence="5" id="KW-0408">Iron</keyword>
<comment type="caution">
    <text evidence="10">The sequence shown here is derived from an EMBL/GenBank/DDBJ whole genome shotgun (WGS) entry which is preliminary data.</text>
</comment>
<gene>
    <name evidence="10" type="ORF">ACFQNF_16980</name>
</gene>
<evidence type="ECO:0000256" key="2">
    <source>
        <dbReference type="ARBA" id="ARBA00022714"/>
    </source>
</evidence>
<proteinExistence type="inferred from homology"/>
<dbReference type="Proteomes" id="UP001596473">
    <property type="component" value="Unassembled WGS sequence"/>
</dbReference>
<organism evidence="10 11">
    <name type="scientific">Iodobacter arcticus</name>
    <dbReference type="NCBI Taxonomy" id="590593"/>
    <lineage>
        <taxon>Bacteria</taxon>
        <taxon>Pseudomonadati</taxon>
        <taxon>Pseudomonadota</taxon>
        <taxon>Betaproteobacteria</taxon>
        <taxon>Neisseriales</taxon>
        <taxon>Chitinibacteraceae</taxon>
        <taxon>Iodobacter</taxon>
    </lineage>
</organism>